<organism evidence="1">
    <name type="scientific">marine sediment metagenome</name>
    <dbReference type="NCBI Taxonomy" id="412755"/>
    <lineage>
        <taxon>unclassified sequences</taxon>
        <taxon>metagenomes</taxon>
        <taxon>ecological metagenomes</taxon>
    </lineage>
</organism>
<name>X1DLF4_9ZZZZ</name>
<reference evidence="1" key="1">
    <citation type="journal article" date="2014" name="Front. Microbiol.">
        <title>High frequency of phylogenetically diverse reductive dehalogenase-homologous genes in deep subseafloor sedimentary metagenomes.</title>
        <authorList>
            <person name="Kawai M."/>
            <person name="Futagami T."/>
            <person name="Toyoda A."/>
            <person name="Takaki Y."/>
            <person name="Nishi S."/>
            <person name="Hori S."/>
            <person name="Arai W."/>
            <person name="Tsubouchi T."/>
            <person name="Morono Y."/>
            <person name="Uchiyama I."/>
            <person name="Ito T."/>
            <person name="Fujiyama A."/>
            <person name="Inagaki F."/>
            <person name="Takami H."/>
        </authorList>
    </citation>
    <scope>NUCLEOTIDE SEQUENCE</scope>
    <source>
        <strain evidence="1">Expedition CK06-06</strain>
    </source>
</reference>
<proteinExistence type="predicted"/>
<gene>
    <name evidence="1" type="ORF">S03H2_01566</name>
</gene>
<dbReference type="EMBL" id="BARU01000467">
    <property type="protein sequence ID" value="GAH21012.1"/>
    <property type="molecule type" value="Genomic_DNA"/>
</dbReference>
<protein>
    <submittedName>
        <fullName evidence="1">Uncharacterized protein</fullName>
    </submittedName>
</protein>
<comment type="caution">
    <text evidence="1">The sequence shown here is derived from an EMBL/GenBank/DDBJ whole genome shotgun (WGS) entry which is preliminary data.</text>
</comment>
<dbReference type="AlphaFoldDB" id="X1DLF4"/>
<evidence type="ECO:0000313" key="1">
    <source>
        <dbReference type="EMBL" id="GAH21012.1"/>
    </source>
</evidence>
<accession>X1DLF4</accession>
<sequence length="79" mass="9272">MKIKYIDEDDMHLVVGLGDTLLIVKGEIKEFPEEMANQFLRDMKTILIEKKKPNKGKPAEYEVKKIPKWELVKEKKEGK</sequence>